<keyword evidence="2" id="KW-0479">Metal-binding</keyword>
<dbReference type="EMBL" id="BNJG01000002">
    <property type="protein sequence ID" value="GHO56613.1"/>
    <property type="molecule type" value="Genomic_DNA"/>
</dbReference>
<dbReference type="InterPro" id="IPR001128">
    <property type="entry name" value="Cyt_P450"/>
</dbReference>
<evidence type="ECO:0000256" key="2">
    <source>
        <dbReference type="RuleBase" id="RU000461"/>
    </source>
</evidence>
<dbReference type="Gene3D" id="1.10.630.10">
    <property type="entry name" value="Cytochrome P450"/>
    <property type="match status" value="1"/>
</dbReference>
<sequence length="412" mass="45850">MNKQSDMNGGGVAFNFFSNQSSENPFPLLAMARSMGAALPVPLPYSDGQKAWMITRMEEAVQVLKDNKRFTVDRRAADSKGFFRQREREFADAPGLLGQSMISVDEPDHRRLRGLVSKAFTPKYIQSLRPSIQHIADELLDRVQDQGHMDLVHDYAYPLPINVISDMLGVPKKNREQIRQWSEALATGGPGDEQRRKRIQAFSNYIVELVAEKRKNPQDDLISQLIQAETEGDYLSEPELLSMVGLLIFAGHETTSNLIGIGTLVLLDNPEQLAKLKADMSLIPSAVEELLRINGPVLMPAPRFATEDTELGGQHIGKGDIIITALASANRDETQFSQSDELDIARDLNRHIAFGQGIHICLGAPLARLEGDIAFTTLLRRMPDLRLNVPRESVTWRGSFNLRGLTSLPVAF</sequence>
<dbReference type="Proteomes" id="UP000654345">
    <property type="component" value="Unassembled WGS sequence"/>
</dbReference>
<dbReference type="PRINTS" id="PR00359">
    <property type="entry name" value="BP450"/>
</dbReference>
<comment type="caution">
    <text evidence="3">The sequence shown here is derived from an EMBL/GenBank/DDBJ whole genome shotgun (WGS) entry which is preliminary data.</text>
</comment>
<keyword evidence="4" id="KW-1185">Reference proteome</keyword>
<protein>
    <submittedName>
        <fullName evidence="3">Cytochrome P450</fullName>
    </submittedName>
</protein>
<proteinExistence type="inferred from homology"/>
<evidence type="ECO:0000256" key="1">
    <source>
        <dbReference type="ARBA" id="ARBA00010617"/>
    </source>
</evidence>
<keyword evidence="2" id="KW-0408">Iron</keyword>
<gene>
    <name evidence="3" type="ORF">KSB_50880</name>
</gene>
<dbReference type="PRINTS" id="PR00385">
    <property type="entry name" value="P450"/>
</dbReference>
<keyword evidence="2" id="KW-0503">Monooxygenase</keyword>
<dbReference type="PROSITE" id="PS00086">
    <property type="entry name" value="CYTOCHROME_P450"/>
    <property type="match status" value="1"/>
</dbReference>
<dbReference type="RefSeq" id="WP_201373086.1">
    <property type="nucleotide sequence ID" value="NZ_BNJG01000002.1"/>
</dbReference>
<dbReference type="PANTHER" id="PTHR46696">
    <property type="entry name" value="P450, PUTATIVE (EUROFUNG)-RELATED"/>
    <property type="match status" value="1"/>
</dbReference>
<name>A0ABQ3UVA5_9CHLR</name>
<reference evidence="3 4" key="1">
    <citation type="journal article" date="2021" name="Int. J. Syst. Evol. Microbiol.">
        <title>Reticulibacter mediterranei gen. nov., sp. nov., within the new family Reticulibacteraceae fam. nov., and Ktedonospora formicarum gen. nov., sp. nov., Ktedonobacter robiniae sp. nov., Dictyobacter formicarum sp. nov. and Dictyobacter arantiisoli sp. nov., belonging to the class Ktedonobacteria.</title>
        <authorList>
            <person name="Yabe S."/>
            <person name="Zheng Y."/>
            <person name="Wang C.M."/>
            <person name="Sakai Y."/>
            <person name="Abe K."/>
            <person name="Yokota A."/>
            <person name="Donadio S."/>
            <person name="Cavaletti L."/>
            <person name="Monciardini P."/>
        </authorList>
    </citation>
    <scope>NUCLEOTIDE SEQUENCE [LARGE SCALE GENOMIC DNA]</scope>
    <source>
        <strain evidence="3 4">SOSP1-30</strain>
    </source>
</reference>
<accession>A0ABQ3UVA5</accession>
<evidence type="ECO:0000313" key="4">
    <source>
        <dbReference type="Proteomes" id="UP000654345"/>
    </source>
</evidence>
<dbReference type="CDD" id="cd11029">
    <property type="entry name" value="CYP107-like"/>
    <property type="match status" value="1"/>
</dbReference>
<dbReference type="SUPFAM" id="SSF48264">
    <property type="entry name" value="Cytochrome P450"/>
    <property type="match status" value="1"/>
</dbReference>
<evidence type="ECO:0000313" key="3">
    <source>
        <dbReference type="EMBL" id="GHO56613.1"/>
    </source>
</evidence>
<organism evidence="3 4">
    <name type="scientific">Ktedonobacter robiniae</name>
    <dbReference type="NCBI Taxonomy" id="2778365"/>
    <lineage>
        <taxon>Bacteria</taxon>
        <taxon>Bacillati</taxon>
        <taxon>Chloroflexota</taxon>
        <taxon>Ktedonobacteria</taxon>
        <taxon>Ktedonobacterales</taxon>
        <taxon>Ktedonobacteraceae</taxon>
        <taxon>Ktedonobacter</taxon>
    </lineage>
</organism>
<comment type="similarity">
    <text evidence="1 2">Belongs to the cytochrome P450 family.</text>
</comment>
<dbReference type="Pfam" id="PF00067">
    <property type="entry name" value="p450"/>
    <property type="match status" value="1"/>
</dbReference>
<keyword evidence="2" id="KW-0560">Oxidoreductase</keyword>
<dbReference type="InterPro" id="IPR002397">
    <property type="entry name" value="Cyt_P450_B"/>
</dbReference>
<keyword evidence="2" id="KW-0349">Heme</keyword>
<dbReference type="InterPro" id="IPR036396">
    <property type="entry name" value="Cyt_P450_sf"/>
</dbReference>
<dbReference type="InterPro" id="IPR017972">
    <property type="entry name" value="Cyt_P450_CS"/>
</dbReference>
<dbReference type="PANTHER" id="PTHR46696:SF1">
    <property type="entry name" value="CYTOCHROME P450 YJIB-RELATED"/>
    <property type="match status" value="1"/>
</dbReference>